<feature type="compositionally biased region" description="Basic and acidic residues" evidence="1">
    <location>
        <begin position="32"/>
        <end position="49"/>
    </location>
</feature>
<accession>A0A371HA56</accession>
<dbReference type="EMBL" id="QJKJ01003173">
    <property type="protein sequence ID" value="RDX99671.1"/>
    <property type="molecule type" value="Genomic_DNA"/>
</dbReference>
<keyword evidence="3" id="KW-1185">Reference proteome</keyword>
<dbReference type="AlphaFoldDB" id="A0A371HA56"/>
<evidence type="ECO:0000313" key="2">
    <source>
        <dbReference type="EMBL" id="RDX99671.1"/>
    </source>
</evidence>
<gene>
    <name evidence="2" type="ORF">CR513_17258</name>
</gene>
<name>A0A371HA56_MUCPR</name>
<sequence>MEEMTEYRDGVKVEHQAVTSRGATEWGHLKRKPETSQRRNETIPKRDEPQNPNQQVEGTSRLKGVINTIVGGFARGGPITPGRNT</sequence>
<feature type="compositionally biased region" description="Basic and acidic residues" evidence="1">
    <location>
        <begin position="1"/>
        <end position="15"/>
    </location>
</feature>
<dbReference type="OrthoDB" id="1752268at2759"/>
<evidence type="ECO:0000256" key="1">
    <source>
        <dbReference type="SAM" id="MobiDB-lite"/>
    </source>
</evidence>
<evidence type="ECO:0000313" key="3">
    <source>
        <dbReference type="Proteomes" id="UP000257109"/>
    </source>
</evidence>
<organism evidence="2 3">
    <name type="scientific">Mucuna pruriens</name>
    <name type="common">Velvet bean</name>
    <name type="synonym">Dolichos pruriens</name>
    <dbReference type="NCBI Taxonomy" id="157652"/>
    <lineage>
        <taxon>Eukaryota</taxon>
        <taxon>Viridiplantae</taxon>
        <taxon>Streptophyta</taxon>
        <taxon>Embryophyta</taxon>
        <taxon>Tracheophyta</taxon>
        <taxon>Spermatophyta</taxon>
        <taxon>Magnoliopsida</taxon>
        <taxon>eudicotyledons</taxon>
        <taxon>Gunneridae</taxon>
        <taxon>Pentapetalae</taxon>
        <taxon>rosids</taxon>
        <taxon>fabids</taxon>
        <taxon>Fabales</taxon>
        <taxon>Fabaceae</taxon>
        <taxon>Papilionoideae</taxon>
        <taxon>50 kb inversion clade</taxon>
        <taxon>NPAAA clade</taxon>
        <taxon>indigoferoid/millettioid clade</taxon>
        <taxon>Phaseoleae</taxon>
        <taxon>Mucuna</taxon>
    </lineage>
</organism>
<reference evidence="2" key="1">
    <citation type="submission" date="2018-05" db="EMBL/GenBank/DDBJ databases">
        <title>Draft genome of Mucuna pruriens seed.</title>
        <authorList>
            <person name="Nnadi N.E."/>
            <person name="Vos R."/>
            <person name="Hasami M.H."/>
            <person name="Devisetty U.K."/>
            <person name="Aguiy J.C."/>
        </authorList>
    </citation>
    <scope>NUCLEOTIDE SEQUENCE [LARGE SCALE GENOMIC DNA]</scope>
    <source>
        <strain evidence="2">JCA_2017</strain>
    </source>
</reference>
<protein>
    <submittedName>
        <fullName evidence="2">Uncharacterized protein</fullName>
    </submittedName>
</protein>
<feature type="non-terminal residue" evidence="2">
    <location>
        <position position="1"/>
    </location>
</feature>
<comment type="caution">
    <text evidence="2">The sequence shown here is derived from an EMBL/GenBank/DDBJ whole genome shotgun (WGS) entry which is preliminary data.</text>
</comment>
<dbReference type="Proteomes" id="UP000257109">
    <property type="component" value="Unassembled WGS sequence"/>
</dbReference>
<feature type="region of interest" description="Disordered" evidence="1">
    <location>
        <begin position="1"/>
        <end position="63"/>
    </location>
</feature>
<proteinExistence type="predicted"/>